<dbReference type="Gene3D" id="3.60.20.10">
    <property type="entry name" value="Glutamine Phosphoribosylpyrophosphate, subunit 1, domain 1"/>
    <property type="match status" value="1"/>
</dbReference>
<protein>
    <submittedName>
        <fullName evidence="1">Uncharacterized protein</fullName>
    </submittedName>
</protein>
<gene>
    <name evidence="1" type="ORF">E4L98_25055</name>
</gene>
<dbReference type="InterPro" id="IPR029055">
    <property type="entry name" value="Ntn_hydrolases_N"/>
</dbReference>
<evidence type="ECO:0000313" key="2">
    <source>
        <dbReference type="Proteomes" id="UP000297729"/>
    </source>
</evidence>
<name>A0A4Y9S390_9BURK</name>
<dbReference type="OrthoDB" id="7267632at2"/>
<sequence length="145" mass="15347">MTIIAWDGKTLAADKQSTCAGHASTVTKIHRTQTGLVGFAGKASHARALLEWFNAGAPLERWPASPDRDNWADAIVVCPSGEVREYVGNGGGHYELVEDAFCAMGGGRDYALAAMYLGKSAREAVEVACALDITCGMGIDTLELE</sequence>
<dbReference type="EMBL" id="SPVG01000245">
    <property type="protein sequence ID" value="TFW15965.1"/>
    <property type="molecule type" value="Genomic_DNA"/>
</dbReference>
<organism evidence="1 2">
    <name type="scientific">Duganella callida</name>
    <dbReference type="NCBI Taxonomy" id="2561932"/>
    <lineage>
        <taxon>Bacteria</taxon>
        <taxon>Pseudomonadati</taxon>
        <taxon>Pseudomonadota</taxon>
        <taxon>Betaproteobacteria</taxon>
        <taxon>Burkholderiales</taxon>
        <taxon>Oxalobacteraceae</taxon>
        <taxon>Telluria group</taxon>
        <taxon>Duganella</taxon>
    </lineage>
</organism>
<dbReference type="SUPFAM" id="SSF56235">
    <property type="entry name" value="N-terminal nucleophile aminohydrolases (Ntn hydrolases)"/>
    <property type="match status" value="1"/>
</dbReference>
<dbReference type="Proteomes" id="UP000297729">
    <property type="component" value="Unassembled WGS sequence"/>
</dbReference>
<dbReference type="AlphaFoldDB" id="A0A4Y9S390"/>
<reference evidence="1 2" key="1">
    <citation type="submission" date="2019-03" db="EMBL/GenBank/DDBJ databases">
        <title>Draft Genome Sequence of Duganella callidus sp. nov., a Novel Duganella Species Isolated from Cultivated Soil.</title>
        <authorList>
            <person name="Raths R."/>
            <person name="Peta V."/>
            <person name="Bucking H."/>
        </authorList>
    </citation>
    <scope>NUCLEOTIDE SEQUENCE [LARGE SCALE GENOMIC DNA]</scope>
    <source>
        <strain evidence="1 2">DN04</strain>
    </source>
</reference>
<comment type="caution">
    <text evidence="1">The sequence shown here is derived from an EMBL/GenBank/DDBJ whole genome shotgun (WGS) entry which is preliminary data.</text>
</comment>
<evidence type="ECO:0000313" key="1">
    <source>
        <dbReference type="EMBL" id="TFW15965.1"/>
    </source>
</evidence>
<dbReference type="RefSeq" id="WP_135204251.1">
    <property type="nucleotide sequence ID" value="NZ_SPVG01000245.1"/>
</dbReference>
<proteinExistence type="predicted"/>
<keyword evidence="2" id="KW-1185">Reference proteome</keyword>
<accession>A0A4Y9S390</accession>